<evidence type="ECO:0000313" key="1">
    <source>
        <dbReference type="EMBL" id="GAA4456718.1"/>
    </source>
</evidence>
<organism evidence="1 2">
    <name type="scientific">Novipirellula rosea</name>
    <dbReference type="NCBI Taxonomy" id="1031540"/>
    <lineage>
        <taxon>Bacteria</taxon>
        <taxon>Pseudomonadati</taxon>
        <taxon>Planctomycetota</taxon>
        <taxon>Planctomycetia</taxon>
        <taxon>Pirellulales</taxon>
        <taxon>Pirellulaceae</taxon>
        <taxon>Novipirellula</taxon>
    </lineage>
</organism>
<reference evidence="2" key="1">
    <citation type="journal article" date="2019" name="Int. J. Syst. Evol. Microbiol.">
        <title>The Global Catalogue of Microorganisms (GCM) 10K type strain sequencing project: providing services to taxonomists for standard genome sequencing and annotation.</title>
        <authorList>
            <consortium name="The Broad Institute Genomics Platform"/>
            <consortium name="The Broad Institute Genome Sequencing Center for Infectious Disease"/>
            <person name="Wu L."/>
            <person name="Ma J."/>
        </authorList>
    </citation>
    <scope>NUCLEOTIDE SEQUENCE [LARGE SCALE GENOMIC DNA]</scope>
    <source>
        <strain evidence="2">JCM 17759</strain>
    </source>
</reference>
<proteinExistence type="predicted"/>
<evidence type="ECO:0000313" key="2">
    <source>
        <dbReference type="Proteomes" id="UP001500840"/>
    </source>
</evidence>
<comment type="caution">
    <text evidence="1">The sequence shown here is derived from an EMBL/GenBank/DDBJ whole genome shotgun (WGS) entry which is preliminary data.</text>
</comment>
<evidence type="ECO:0008006" key="3">
    <source>
        <dbReference type="Google" id="ProtNLM"/>
    </source>
</evidence>
<protein>
    <recommendedName>
        <fullName evidence="3">Peptidase C-terminal archaeal/bacterial domain-containing protein</fullName>
    </recommendedName>
</protein>
<dbReference type="Proteomes" id="UP001500840">
    <property type="component" value="Unassembled WGS sequence"/>
</dbReference>
<keyword evidence="2" id="KW-1185">Reference proteome</keyword>
<gene>
    <name evidence="1" type="ORF">GCM10023156_32480</name>
</gene>
<dbReference type="Gene3D" id="2.60.120.380">
    <property type="match status" value="1"/>
</dbReference>
<sequence>MDEVDQLLFSHPGITATLQSVSQTSPPPLLSPIPKYGHFDVAIADDVPPGRYEVRAIGRHGVSNPRAFWVSKLAVVNAAASHDFDSATPLPTDQWHSAPSSGASIDFYAVELKEAQARIDFRSQTIDSPMIGQLRLYNVAGEVVASARGADGFDPVLRIEDQPPGKYVLAVNEYLYRSGGEYHYQVALQSNSTNEAAGAGVVLGPESATALDIEPAASPMYPSSGGAERIELPYQATCWFAEPGDENTFEFDATKGEVVAIDVISQRLGEPTDARVIVDRIQRDDAGVASYQEVARSDDGQAVSDSMISLNTKDPSLLITAPATATYRLTVRDLDIGTSLREQQRFVLRVAKPDPGFTLVASRVYPNKDVKLARPHGSKLFRGGAELVRVFAIRRDGWTGPIEITAENLPAGIHCKPATIAANQTQTDLTLTATDDAITAVAPISIVGRSIDHAISKTAVPATLQFAKGGGRDYVRSRIASDIVVAVSEHDIAPITIRFDDAKVLDVKAGEQLPLAIQVTRREGGSDVCVLRPVSLPAGVTIAEVTMPADKSEAAATIKTAANTPVGTYSFAMLAETKVKIRPNPQALAAAQQARATLQTLHDDPAQAANLGAIKAAIVEADKRIELAKKSQAAQTLTVFIPSNHVTFRVVSP</sequence>
<name>A0ABP8MXP7_9BACT</name>
<dbReference type="EMBL" id="BAABGA010000039">
    <property type="protein sequence ID" value="GAA4456718.1"/>
    <property type="molecule type" value="Genomic_DNA"/>
</dbReference>
<accession>A0ABP8MXP7</accession>